<dbReference type="NCBIfam" id="TIGR00745">
    <property type="entry name" value="apbA_panE"/>
    <property type="match status" value="1"/>
</dbReference>
<dbReference type="InterPro" id="IPR036291">
    <property type="entry name" value="NAD(P)-bd_dom_sf"/>
</dbReference>
<keyword evidence="6 11" id="KW-0566">Pantothenate biosynthesis</keyword>
<dbReference type="Gene3D" id="3.40.50.720">
    <property type="entry name" value="NAD(P)-binding Rossmann-like Domain"/>
    <property type="match status" value="1"/>
</dbReference>
<dbReference type="InterPro" id="IPR013328">
    <property type="entry name" value="6PGD_dom2"/>
</dbReference>
<evidence type="ECO:0000259" key="13">
    <source>
        <dbReference type="Pfam" id="PF08546"/>
    </source>
</evidence>
<evidence type="ECO:0000256" key="2">
    <source>
        <dbReference type="ARBA" id="ARBA00004994"/>
    </source>
</evidence>
<feature type="domain" description="Ketopantoate reductase N-terminal" evidence="12">
    <location>
        <begin position="3"/>
        <end position="144"/>
    </location>
</feature>
<comment type="caution">
    <text evidence="14">The sequence shown here is derived from an EMBL/GenBank/DDBJ whole genome shotgun (WGS) entry which is preliminary data.</text>
</comment>
<dbReference type="AlphaFoldDB" id="A0A2S5Y603"/>
<comment type="function">
    <text evidence="1 11">Catalyzes the NADPH-dependent reduction of ketopantoate into pantoic acid.</text>
</comment>
<dbReference type="InterPro" id="IPR050838">
    <property type="entry name" value="Ketopantoate_reductase"/>
</dbReference>
<dbReference type="Proteomes" id="UP000237966">
    <property type="component" value="Unassembled WGS sequence"/>
</dbReference>
<dbReference type="InterPro" id="IPR003710">
    <property type="entry name" value="ApbA"/>
</dbReference>
<protein>
    <recommendedName>
        <fullName evidence="5 11">2-dehydropantoate 2-reductase</fullName>
        <ecNumber evidence="4 11">1.1.1.169</ecNumber>
    </recommendedName>
    <alternativeName>
        <fullName evidence="9 11">Ketopantoate reductase</fullName>
    </alternativeName>
</protein>
<evidence type="ECO:0000256" key="5">
    <source>
        <dbReference type="ARBA" id="ARBA00019465"/>
    </source>
</evidence>
<comment type="pathway">
    <text evidence="2 11">Cofactor biosynthesis; (R)-pantothenate biosynthesis; (R)-pantoate from 3-methyl-2-oxobutanoate: step 2/2.</text>
</comment>
<keyword evidence="7 11" id="KW-0521">NADP</keyword>
<dbReference type="SUPFAM" id="SSF48179">
    <property type="entry name" value="6-phosphogluconate dehydrogenase C-terminal domain-like"/>
    <property type="match status" value="1"/>
</dbReference>
<evidence type="ECO:0000256" key="3">
    <source>
        <dbReference type="ARBA" id="ARBA00007870"/>
    </source>
</evidence>
<dbReference type="Gene3D" id="1.10.1040.10">
    <property type="entry name" value="N-(1-d-carboxylethyl)-l-norvaline Dehydrogenase, domain 2"/>
    <property type="match status" value="1"/>
</dbReference>
<dbReference type="OrthoDB" id="9796561at2"/>
<dbReference type="InterPro" id="IPR013332">
    <property type="entry name" value="KPR_N"/>
</dbReference>
<dbReference type="InterPro" id="IPR013752">
    <property type="entry name" value="KPA_reductase"/>
</dbReference>
<comment type="similarity">
    <text evidence="3 11">Belongs to the ketopantoate reductase family.</text>
</comment>
<reference evidence="14 15" key="1">
    <citation type="submission" date="2018-02" db="EMBL/GenBank/DDBJ databases">
        <title>Bacteriophage NCPPB3778 and a type I-E CRISPR drive the evolution of the US Biological Select Agent, Rathayibacter toxicus.</title>
        <authorList>
            <person name="Davis E.W.II."/>
            <person name="Tabima J.F."/>
            <person name="Weisberg A.J."/>
            <person name="Lopes L.D."/>
            <person name="Wiseman M.S."/>
            <person name="Wiseman M.S."/>
            <person name="Pupko T."/>
            <person name="Belcher M.S."/>
            <person name="Sechler A.J."/>
            <person name="Tancos M.A."/>
            <person name="Schroeder B.K."/>
            <person name="Murray T.D."/>
            <person name="Luster D.G."/>
            <person name="Schneider W.L."/>
            <person name="Rogers E."/>
            <person name="Andreote F.D."/>
            <person name="Grunwald N.J."/>
            <person name="Putnam M.L."/>
            <person name="Chang J.H."/>
        </authorList>
    </citation>
    <scope>NUCLEOTIDE SEQUENCE [LARGE SCALE GENOMIC DNA]</scope>
    <source>
        <strain evidence="14 15">FH99</strain>
    </source>
</reference>
<evidence type="ECO:0000256" key="11">
    <source>
        <dbReference type="RuleBase" id="RU362068"/>
    </source>
</evidence>
<evidence type="ECO:0000259" key="12">
    <source>
        <dbReference type="Pfam" id="PF02558"/>
    </source>
</evidence>
<comment type="catalytic activity">
    <reaction evidence="10 11">
        <text>(R)-pantoate + NADP(+) = 2-dehydropantoate + NADPH + H(+)</text>
        <dbReference type="Rhea" id="RHEA:16233"/>
        <dbReference type="ChEBI" id="CHEBI:11561"/>
        <dbReference type="ChEBI" id="CHEBI:15378"/>
        <dbReference type="ChEBI" id="CHEBI:15980"/>
        <dbReference type="ChEBI" id="CHEBI:57783"/>
        <dbReference type="ChEBI" id="CHEBI:58349"/>
        <dbReference type="EC" id="1.1.1.169"/>
    </reaction>
</comment>
<dbReference type="EC" id="1.1.1.169" evidence="4 11"/>
<dbReference type="GO" id="GO:0015940">
    <property type="term" value="P:pantothenate biosynthetic process"/>
    <property type="evidence" value="ECO:0007669"/>
    <property type="project" value="UniProtKB-UniPathway"/>
</dbReference>
<evidence type="ECO:0000313" key="14">
    <source>
        <dbReference type="EMBL" id="PPI14427.1"/>
    </source>
</evidence>
<evidence type="ECO:0000256" key="8">
    <source>
        <dbReference type="ARBA" id="ARBA00023002"/>
    </source>
</evidence>
<organism evidence="14 15">
    <name type="scientific">Rathayibacter toxicus</name>
    <dbReference type="NCBI Taxonomy" id="145458"/>
    <lineage>
        <taxon>Bacteria</taxon>
        <taxon>Bacillati</taxon>
        <taxon>Actinomycetota</taxon>
        <taxon>Actinomycetes</taxon>
        <taxon>Micrococcales</taxon>
        <taxon>Microbacteriaceae</taxon>
        <taxon>Rathayibacter</taxon>
    </lineage>
</organism>
<evidence type="ECO:0000256" key="6">
    <source>
        <dbReference type="ARBA" id="ARBA00022655"/>
    </source>
</evidence>
<dbReference type="EMBL" id="PSWU01000012">
    <property type="protein sequence ID" value="PPI14427.1"/>
    <property type="molecule type" value="Genomic_DNA"/>
</dbReference>
<evidence type="ECO:0000313" key="15">
    <source>
        <dbReference type="Proteomes" id="UP000237966"/>
    </source>
</evidence>
<dbReference type="Pfam" id="PF02558">
    <property type="entry name" value="ApbA"/>
    <property type="match status" value="1"/>
</dbReference>
<dbReference type="PANTHER" id="PTHR43765:SF2">
    <property type="entry name" value="2-DEHYDROPANTOATE 2-REDUCTASE"/>
    <property type="match status" value="1"/>
</dbReference>
<dbReference type="InterPro" id="IPR008927">
    <property type="entry name" value="6-PGluconate_DH-like_C_sf"/>
</dbReference>
<evidence type="ECO:0000256" key="10">
    <source>
        <dbReference type="ARBA" id="ARBA00048793"/>
    </source>
</evidence>
<sequence>MRIAVLGAGAIGGTIAALFDRAGHDVEVTARGEHLNSIRRSGLHLDGAWGQHTAWVRSGEKLDITPDLAVLCTKAQDAEDALRANRRTIDGTLLVVVQNGLEALTASARHVRTARLVGALTLFAANHLEPGQITVTYAAPTTLGIPGLPANDEVDRAAAILAEAVPTTTTDNFVGTQWTKLLINELNALPAITGLSVQETVAEPGLRRVLARALRETARTGLASGVRFGALQGLSHQRVRALAIAPLRLVEMLPRRTAIRMGKVPNQGSTLQSILRGVPSEIDHLSGGVVRAAHRVGRDAPVNQLLVDLVHEIERSGAFLEPGEVVRRFASL</sequence>
<proteinExistence type="inferred from homology"/>
<dbReference type="Pfam" id="PF08546">
    <property type="entry name" value="ApbA_C"/>
    <property type="match status" value="1"/>
</dbReference>
<dbReference type="UniPathway" id="UPA00028">
    <property type="reaction ID" value="UER00004"/>
</dbReference>
<keyword evidence="8 11" id="KW-0560">Oxidoreductase</keyword>
<evidence type="ECO:0000256" key="1">
    <source>
        <dbReference type="ARBA" id="ARBA00002919"/>
    </source>
</evidence>
<evidence type="ECO:0000256" key="7">
    <source>
        <dbReference type="ARBA" id="ARBA00022857"/>
    </source>
</evidence>
<feature type="domain" description="Ketopantoate reductase C-terminal" evidence="13">
    <location>
        <begin position="172"/>
        <end position="314"/>
    </location>
</feature>
<accession>A0A2S5Y603</accession>
<name>A0A2S5Y603_9MICO</name>
<dbReference type="RefSeq" id="WP_027691580.1">
    <property type="nucleotide sequence ID" value="NZ_CP037977.1"/>
</dbReference>
<dbReference type="GO" id="GO:0008677">
    <property type="term" value="F:2-dehydropantoate 2-reductase activity"/>
    <property type="evidence" value="ECO:0007669"/>
    <property type="project" value="UniProtKB-EC"/>
</dbReference>
<dbReference type="GO" id="GO:0050661">
    <property type="term" value="F:NADP binding"/>
    <property type="evidence" value="ECO:0007669"/>
    <property type="project" value="TreeGrafter"/>
</dbReference>
<evidence type="ECO:0000256" key="4">
    <source>
        <dbReference type="ARBA" id="ARBA00013014"/>
    </source>
</evidence>
<dbReference type="SUPFAM" id="SSF51735">
    <property type="entry name" value="NAD(P)-binding Rossmann-fold domains"/>
    <property type="match status" value="1"/>
</dbReference>
<dbReference type="PANTHER" id="PTHR43765">
    <property type="entry name" value="2-DEHYDROPANTOATE 2-REDUCTASE-RELATED"/>
    <property type="match status" value="1"/>
</dbReference>
<evidence type="ECO:0000256" key="9">
    <source>
        <dbReference type="ARBA" id="ARBA00032024"/>
    </source>
</evidence>
<dbReference type="GO" id="GO:0005737">
    <property type="term" value="C:cytoplasm"/>
    <property type="evidence" value="ECO:0007669"/>
    <property type="project" value="TreeGrafter"/>
</dbReference>
<gene>
    <name evidence="14" type="ORF">C5C51_07600</name>
</gene>